<proteinExistence type="inferred from homology"/>
<accession>A0ABW3M231</accession>
<comment type="caution">
    <text evidence="5">The sequence shown here is derived from an EMBL/GenBank/DDBJ whole genome shotgun (WGS) entry which is preliminary data.</text>
</comment>
<organism evidence="5 6">
    <name type="scientific">Pseudoxanthomonas kaohsiungensis</name>
    <dbReference type="NCBI Taxonomy" id="283923"/>
    <lineage>
        <taxon>Bacteria</taxon>
        <taxon>Pseudomonadati</taxon>
        <taxon>Pseudomonadota</taxon>
        <taxon>Gammaproteobacteria</taxon>
        <taxon>Lysobacterales</taxon>
        <taxon>Lysobacteraceae</taxon>
        <taxon>Pseudoxanthomonas</taxon>
    </lineage>
</organism>
<protein>
    <submittedName>
        <fullName evidence="5">GspE/PulE family protein</fullName>
    </submittedName>
</protein>
<keyword evidence="6" id="KW-1185">Reference proteome</keyword>
<evidence type="ECO:0000313" key="5">
    <source>
        <dbReference type="EMBL" id="MFD1043105.1"/>
    </source>
</evidence>
<dbReference type="RefSeq" id="WP_162377164.1">
    <property type="nucleotide sequence ID" value="NZ_JBHTKN010000008.1"/>
</dbReference>
<dbReference type="Gene3D" id="3.30.450.90">
    <property type="match status" value="1"/>
</dbReference>
<name>A0ABW3M231_9GAMM</name>
<dbReference type="InterPro" id="IPR027417">
    <property type="entry name" value="P-loop_NTPase"/>
</dbReference>
<evidence type="ECO:0000256" key="2">
    <source>
        <dbReference type="ARBA" id="ARBA00022741"/>
    </source>
</evidence>
<dbReference type="Pfam" id="PF00437">
    <property type="entry name" value="T2SSE"/>
    <property type="match status" value="1"/>
</dbReference>
<dbReference type="InterPro" id="IPR001482">
    <property type="entry name" value="T2SS/T4SS_dom"/>
</dbReference>
<evidence type="ECO:0000313" key="6">
    <source>
        <dbReference type="Proteomes" id="UP001597033"/>
    </source>
</evidence>
<sequence>MLVLDGQRLTPLVQQYEAGLRQARFPYAVEHVSLSELREHYQNAAIRSSVKVVAQASESDRQQKVIQLVMQAARMGASDMHFIIKREIGEIRYRINGLLETIKGNEMEADEVRGLLSTIYLSMLDSAGDAVYNEGKPQDGRVDQRFLSAAGLHGIRTATRPTDRGQIGILRLLYGGKRRSLDELGYLPEQVALMRRMAQRRVGISILSGPTGSGKSTTLSAVFELQVAHFANQLHILTIEDPPETIIEGVNHTPVDRDSNNEPDWWASIKNSMRLDPDVIGIGEMRDEHSAEAAFQAAMTGHSVWTTLHANDSFAIVQRLLELGVDQGLVMDPAILGLLGSQSLAPTLCPHCKVAWKDRPGSYDAGTAARVEATCDTTKVHVAIGCKVCRGTGAGGRTLLAELVETNLDLFRTYRKKGKAEARAQWMAQGGITKTRHLIKRVEEGLIDPIHAEAAVGLLDADLQTSASRYDD</sequence>
<keyword evidence="2" id="KW-0547">Nucleotide-binding</keyword>
<feature type="domain" description="Bacterial type II secretion system protein E" evidence="4">
    <location>
        <begin position="65"/>
        <end position="445"/>
    </location>
</feature>
<gene>
    <name evidence="5" type="ORF">ACFQ2N_12200</name>
</gene>
<dbReference type="PANTHER" id="PTHR30258:SF3">
    <property type="entry name" value="SLL1921 PROTEIN"/>
    <property type="match status" value="1"/>
</dbReference>
<dbReference type="SUPFAM" id="SSF52540">
    <property type="entry name" value="P-loop containing nucleoside triphosphate hydrolases"/>
    <property type="match status" value="1"/>
</dbReference>
<evidence type="ECO:0000256" key="1">
    <source>
        <dbReference type="ARBA" id="ARBA00006611"/>
    </source>
</evidence>
<reference evidence="6" key="1">
    <citation type="journal article" date="2019" name="Int. J. Syst. Evol. Microbiol.">
        <title>The Global Catalogue of Microorganisms (GCM) 10K type strain sequencing project: providing services to taxonomists for standard genome sequencing and annotation.</title>
        <authorList>
            <consortium name="The Broad Institute Genomics Platform"/>
            <consortium name="The Broad Institute Genome Sequencing Center for Infectious Disease"/>
            <person name="Wu L."/>
            <person name="Ma J."/>
        </authorList>
    </citation>
    <scope>NUCLEOTIDE SEQUENCE [LARGE SCALE GENOMIC DNA]</scope>
    <source>
        <strain evidence="6">CCUG 55854</strain>
    </source>
</reference>
<evidence type="ECO:0000256" key="3">
    <source>
        <dbReference type="ARBA" id="ARBA00022840"/>
    </source>
</evidence>
<comment type="similarity">
    <text evidence="1">Belongs to the GSP E family.</text>
</comment>
<dbReference type="PANTHER" id="PTHR30258">
    <property type="entry name" value="TYPE II SECRETION SYSTEM PROTEIN GSPE-RELATED"/>
    <property type="match status" value="1"/>
</dbReference>
<dbReference type="Proteomes" id="UP001597033">
    <property type="component" value="Unassembled WGS sequence"/>
</dbReference>
<dbReference type="EMBL" id="JBHTKN010000008">
    <property type="protein sequence ID" value="MFD1043105.1"/>
    <property type="molecule type" value="Genomic_DNA"/>
</dbReference>
<keyword evidence="3" id="KW-0067">ATP-binding</keyword>
<dbReference type="Gene3D" id="3.40.50.300">
    <property type="entry name" value="P-loop containing nucleotide triphosphate hydrolases"/>
    <property type="match status" value="1"/>
</dbReference>
<evidence type="ECO:0000259" key="4">
    <source>
        <dbReference type="Pfam" id="PF00437"/>
    </source>
</evidence>